<comment type="caution">
    <text evidence="11">The sequence shown here is derived from an EMBL/GenBank/DDBJ whole genome shotgun (WGS) entry which is preliminary data.</text>
</comment>
<dbReference type="InterPro" id="IPR034291">
    <property type="entry name" value="TMP_synthase"/>
</dbReference>
<accession>A0A8K1FKS3</accession>
<keyword evidence="3" id="KW-0808">Transferase</keyword>
<dbReference type="InterPro" id="IPR022998">
    <property type="entry name" value="ThiamineP_synth_TenI"/>
</dbReference>
<gene>
    <name evidence="11" type="ORF">Poli38472_002063</name>
</gene>
<dbReference type="GO" id="GO:0005737">
    <property type="term" value="C:cytoplasm"/>
    <property type="evidence" value="ECO:0007669"/>
    <property type="project" value="TreeGrafter"/>
</dbReference>
<comment type="catalytic activity">
    <reaction evidence="8">
        <text>2-(2-carboxy-4-methylthiazol-5-yl)ethyl phosphate + 4-amino-2-methyl-5-(diphosphooxymethyl)pyrimidine + 2 H(+) = thiamine phosphate + CO2 + diphosphate</text>
        <dbReference type="Rhea" id="RHEA:47848"/>
        <dbReference type="ChEBI" id="CHEBI:15378"/>
        <dbReference type="ChEBI" id="CHEBI:16526"/>
        <dbReference type="ChEBI" id="CHEBI:33019"/>
        <dbReference type="ChEBI" id="CHEBI:37575"/>
        <dbReference type="ChEBI" id="CHEBI:57841"/>
        <dbReference type="ChEBI" id="CHEBI:62890"/>
        <dbReference type="EC" id="2.5.1.3"/>
    </reaction>
</comment>
<evidence type="ECO:0000256" key="2">
    <source>
        <dbReference type="ARBA" id="ARBA00012830"/>
    </source>
</evidence>
<dbReference type="HAMAP" id="MF_00097">
    <property type="entry name" value="TMP_synthase"/>
    <property type="match status" value="1"/>
</dbReference>
<evidence type="ECO:0000256" key="1">
    <source>
        <dbReference type="ARBA" id="ARBA00005165"/>
    </source>
</evidence>
<dbReference type="Gene3D" id="3.20.20.70">
    <property type="entry name" value="Aldolase class I"/>
    <property type="match status" value="1"/>
</dbReference>
<dbReference type="GO" id="GO:0009228">
    <property type="term" value="P:thiamine biosynthetic process"/>
    <property type="evidence" value="ECO:0007669"/>
    <property type="project" value="UniProtKB-KW"/>
</dbReference>
<evidence type="ECO:0000256" key="5">
    <source>
        <dbReference type="ARBA" id="ARBA00022842"/>
    </source>
</evidence>
<proteinExistence type="inferred from homology"/>
<keyword evidence="5" id="KW-0460">Magnesium</keyword>
<organism evidence="11 12">
    <name type="scientific">Pythium oligandrum</name>
    <name type="common">Mycoparasitic fungus</name>
    <dbReference type="NCBI Taxonomy" id="41045"/>
    <lineage>
        <taxon>Eukaryota</taxon>
        <taxon>Sar</taxon>
        <taxon>Stramenopiles</taxon>
        <taxon>Oomycota</taxon>
        <taxon>Peronosporomycetes</taxon>
        <taxon>Pythiales</taxon>
        <taxon>Pythiaceae</taxon>
        <taxon>Pythium</taxon>
    </lineage>
</organism>
<dbReference type="OrthoDB" id="10028886at2759"/>
<comment type="catalytic activity">
    <reaction evidence="7">
        <text>4-methyl-5-(2-phosphooxyethyl)-thiazole + 4-amino-2-methyl-5-(diphosphooxymethyl)pyrimidine + H(+) = thiamine phosphate + diphosphate</text>
        <dbReference type="Rhea" id="RHEA:22328"/>
        <dbReference type="ChEBI" id="CHEBI:15378"/>
        <dbReference type="ChEBI" id="CHEBI:33019"/>
        <dbReference type="ChEBI" id="CHEBI:37575"/>
        <dbReference type="ChEBI" id="CHEBI:57841"/>
        <dbReference type="ChEBI" id="CHEBI:58296"/>
        <dbReference type="EC" id="2.5.1.3"/>
    </reaction>
</comment>
<dbReference type="CDD" id="cd00564">
    <property type="entry name" value="TMP_TenI"/>
    <property type="match status" value="1"/>
</dbReference>
<dbReference type="SUPFAM" id="SSF51391">
    <property type="entry name" value="Thiamin phosphate synthase"/>
    <property type="match status" value="1"/>
</dbReference>
<dbReference type="EMBL" id="SPLM01000072">
    <property type="protein sequence ID" value="TMW63122.1"/>
    <property type="molecule type" value="Genomic_DNA"/>
</dbReference>
<dbReference type="EC" id="2.5.1.3" evidence="2"/>
<dbReference type="Proteomes" id="UP000794436">
    <property type="component" value="Unassembled WGS sequence"/>
</dbReference>
<dbReference type="PANTHER" id="PTHR20857:SF23">
    <property type="entry name" value="THIAMINE BIOSYNTHETIC BIFUNCTIONAL ENZYME"/>
    <property type="match status" value="1"/>
</dbReference>
<comment type="catalytic activity">
    <reaction evidence="9">
        <text>2-[(2R,5Z)-2-carboxy-4-methylthiazol-5(2H)-ylidene]ethyl phosphate + 4-amino-2-methyl-5-(diphosphooxymethyl)pyrimidine + 2 H(+) = thiamine phosphate + CO2 + diphosphate</text>
        <dbReference type="Rhea" id="RHEA:47844"/>
        <dbReference type="ChEBI" id="CHEBI:15378"/>
        <dbReference type="ChEBI" id="CHEBI:16526"/>
        <dbReference type="ChEBI" id="CHEBI:33019"/>
        <dbReference type="ChEBI" id="CHEBI:37575"/>
        <dbReference type="ChEBI" id="CHEBI:57841"/>
        <dbReference type="ChEBI" id="CHEBI:62899"/>
        <dbReference type="EC" id="2.5.1.3"/>
    </reaction>
</comment>
<feature type="domain" description="Thiamine phosphate synthase/TenI" evidence="10">
    <location>
        <begin position="10"/>
        <end position="222"/>
    </location>
</feature>
<dbReference type="AlphaFoldDB" id="A0A8K1FKS3"/>
<dbReference type="PANTHER" id="PTHR20857">
    <property type="entry name" value="THIAMINE-PHOSPHATE PYROPHOSPHORYLASE"/>
    <property type="match status" value="1"/>
</dbReference>
<dbReference type="InterPro" id="IPR013785">
    <property type="entry name" value="Aldolase_TIM"/>
</dbReference>
<dbReference type="Pfam" id="PF02581">
    <property type="entry name" value="TMP-TENI"/>
    <property type="match status" value="1"/>
</dbReference>
<evidence type="ECO:0000259" key="10">
    <source>
        <dbReference type="Pfam" id="PF02581"/>
    </source>
</evidence>
<evidence type="ECO:0000256" key="9">
    <source>
        <dbReference type="ARBA" id="ARBA00047883"/>
    </source>
</evidence>
<name>A0A8K1FKS3_PYTOL</name>
<evidence type="ECO:0000313" key="11">
    <source>
        <dbReference type="EMBL" id="TMW63122.1"/>
    </source>
</evidence>
<protein>
    <recommendedName>
        <fullName evidence="2">thiamine phosphate synthase</fullName>
        <ecNumber evidence="2">2.5.1.3</ecNumber>
    </recommendedName>
</protein>
<sequence length="245" mass="26390">MTSPAMQRGLYFITPSIGRRVRATEVVDIVKDAIVGGAQIVQWRQKPSKADFEALPELRREWDEQQASGFLLPIARQVREITKEHGVPLIINDSFELALELDADGVHVGQTDTNLRDIIAHLGTDKKDFIVGVTVRDGIQAQAACSHGATYLGVGPVFTSSTKPEANDGNTIGLQGLKECVAVASTFEVPVYAIGGLSLTERRIQRCIEEGGACGAAVIAAISDAQDRRLAAAEIRMEIDRALGL</sequence>
<keyword evidence="12" id="KW-1185">Reference proteome</keyword>
<keyword evidence="6" id="KW-0784">Thiamine biosynthesis</keyword>
<evidence type="ECO:0000256" key="6">
    <source>
        <dbReference type="ARBA" id="ARBA00022977"/>
    </source>
</evidence>
<comment type="pathway">
    <text evidence="1">Cofactor biosynthesis; thiamine diphosphate biosynthesis; thiamine phosphate from 4-amino-2-methyl-5-diphosphomethylpyrimidine and 4-methyl-5-(2-phosphoethyl)-thiazole: step 1/1.</text>
</comment>
<dbReference type="GO" id="GO:0004789">
    <property type="term" value="F:thiamine-phosphate diphosphorylase activity"/>
    <property type="evidence" value="ECO:0007669"/>
    <property type="project" value="UniProtKB-EC"/>
</dbReference>
<dbReference type="GO" id="GO:0009229">
    <property type="term" value="P:thiamine diphosphate biosynthetic process"/>
    <property type="evidence" value="ECO:0007669"/>
    <property type="project" value="UniProtKB-UniPathway"/>
</dbReference>
<evidence type="ECO:0000256" key="8">
    <source>
        <dbReference type="ARBA" id="ARBA00047851"/>
    </source>
</evidence>
<evidence type="ECO:0000256" key="4">
    <source>
        <dbReference type="ARBA" id="ARBA00022723"/>
    </source>
</evidence>
<evidence type="ECO:0000256" key="7">
    <source>
        <dbReference type="ARBA" id="ARBA00047334"/>
    </source>
</evidence>
<keyword evidence="4" id="KW-0479">Metal-binding</keyword>
<evidence type="ECO:0000313" key="12">
    <source>
        <dbReference type="Proteomes" id="UP000794436"/>
    </source>
</evidence>
<reference evidence="11" key="1">
    <citation type="submission" date="2019-03" db="EMBL/GenBank/DDBJ databases">
        <title>Long read genome sequence of the mycoparasitic Pythium oligandrum ATCC 38472 isolated from sugarbeet rhizosphere.</title>
        <authorList>
            <person name="Gaulin E."/>
        </authorList>
    </citation>
    <scope>NUCLEOTIDE SEQUENCE</scope>
    <source>
        <strain evidence="11">ATCC 38472_TT</strain>
    </source>
</reference>
<dbReference type="UniPathway" id="UPA00060">
    <property type="reaction ID" value="UER00141"/>
</dbReference>
<evidence type="ECO:0000256" key="3">
    <source>
        <dbReference type="ARBA" id="ARBA00022679"/>
    </source>
</evidence>
<dbReference type="GO" id="GO:0046872">
    <property type="term" value="F:metal ion binding"/>
    <property type="evidence" value="ECO:0007669"/>
    <property type="project" value="UniProtKB-KW"/>
</dbReference>
<dbReference type="InterPro" id="IPR036206">
    <property type="entry name" value="ThiamineP_synth_sf"/>
</dbReference>